<dbReference type="InterPro" id="IPR013107">
    <property type="entry name" value="Acyl-CoA_DH_C"/>
</dbReference>
<dbReference type="GO" id="GO:0005737">
    <property type="term" value="C:cytoplasm"/>
    <property type="evidence" value="ECO:0007669"/>
    <property type="project" value="TreeGrafter"/>
</dbReference>
<dbReference type="GO" id="GO:0003995">
    <property type="term" value="F:acyl-CoA dehydrogenase activity"/>
    <property type="evidence" value="ECO:0007669"/>
    <property type="project" value="TreeGrafter"/>
</dbReference>
<dbReference type="STRING" id="310781.SAMN05216259_106395"/>
<evidence type="ECO:0000313" key="7">
    <source>
        <dbReference type="Proteomes" id="UP000199341"/>
    </source>
</evidence>
<dbReference type="EMBL" id="FNIE01000006">
    <property type="protein sequence ID" value="SDN97089.1"/>
    <property type="molecule type" value="Genomic_DNA"/>
</dbReference>
<dbReference type="GO" id="GO:0033539">
    <property type="term" value="P:fatty acid beta-oxidation using acyl-CoA dehydrogenase"/>
    <property type="evidence" value="ECO:0007669"/>
    <property type="project" value="TreeGrafter"/>
</dbReference>
<dbReference type="AlphaFoldDB" id="A0A1H0FRI4"/>
<dbReference type="RefSeq" id="WP_322987164.1">
    <property type="nucleotide sequence ID" value="NZ_FNIE01000006.1"/>
</dbReference>
<evidence type="ECO:0000256" key="3">
    <source>
        <dbReference type="SAM" id="MobiDB-lite"/>
    </source>
</evidence>
<reference evidence="6 7" key="1">
    <citation type="submission" date="2016-10" db="EMBL/GenBank/DDBJ databases">
        <authorList>
            <person name="de Groot N.N."/>
        </authorList>
    </citation>
    <scope>NUCLEOTIDE SEQUENCE [LARGE SCALE GENOMIC DNA]</scope>
    <source>
        <strain evidence="6 7">CGMCC 4.2022</strain>
    </source>
</reference>
<dbReference type="PANTHER" id="PTHR48083">
    <property type="entry name" value="MEDIUM-CHAIN SPECIFIC ACYL-COA DEHYDROGENASE, MITOCHONDRIAL-RELATED"/>
    <property type="match status" value="1"/>
</dbReference>
<accession>A0A1H0FRI4</accession>
<evidence type="ECO:0000256" key="1">
    <source>
        <dbReference type="ARBA" id="ARBA00023002"/>
    </source>
</evidence>
<dbReference type="InterPro" id="IPR037069">
    <property type="entry name" value="AcylCoA_DH/ox_N_sf"/>
</dbReference>
<name>A0A1H0FRI4_9ACTN</name>
<keyword evidence="7" id="KW-1185">Reference proteome</keyword>
<evidence type="ECO:0000256" key="2">
    <source>
        <dbReference type="ARBA" id="ARBA00049661"/>
    </source>
</evidence>
<dbReference type="Gene3D" id="1.20.140.10">
    <property type="entry name" value="Butyryl-CoA Dehydrogenase, subunit A, domain 3"/>
    <property type="match status" value="1"/>
</dbReference>
<dbReference type="Pfam" id="PF08028">
    <property type="entry name" value="Acyl-CoA_dh_2"/>
    <property type="match status" value="1"/>
</dbReference>
<organism evidence="6 7">
    <name type="scientific">Actinacidiphila guanduensis</name>
    <dbReference type="NCBI Taxonomy" id="310781"/>
    <lineage>
        <taxon>Bacteria</taxon>
        <taxon>Bacillati</taxon>
        <taxon>Actinomycetota</taxon>
        <taxon>Actinomycetes</taxon>
        <taxon>Kitasatosporales</taxon>
        <taxon>Streptomycetaceae</taxon>
        <taxon>Actinacidiphila</taxon>
    </lineage>
</organism>
<dbReference type="SUPFAM" id="SSF56645">
    <property type="entry name" value="Acyl-CoA dehydrogenase NM domain-like"/>
    <property type="match status" value="1"/>
</dbReference>
<dbReference type="InterPro" id="IPR013786">
    <property type="entry name" value="AcylCoA_DH/ox_N"/>
</dbReference>
<keyword evidence="1" id="KW-0560">Oxidoreductase</keyword>
<dbReference type="Proteomes" id="UP000199341">
    <property type="component" value="Unassembled WGS sequence"/>
</dbReference>
<dbReference type="Gene3D" id="2.40.110.10">
    <property type="entry name" value="Butyryl-CoA Dehydrogenase, subunit A, domain 2"/>
    <property type="match status" value="1"/>
</dbReference>
<dbReference type="Gene3D" id="1.10.540.10">
    <property type="entry name" value="Acyl-CoA dehydrogenase/oxidase, N-terminal domain"/>
    <property type="match status" value="1"/>
</dbReference>
<evidence type="ECO:0000313" key="6">
    <source>
        <dbReference type="EMBL" id="SDN97089.1"/>
    </source>
</evidence>
<dbReference type="InterPro" id="IPR050741">
    <property type="entry name" value="Acyl-CoA_dehydrogenase"/>
</dbReference>
<evidence type="ECO:0000259" key="4">
    <source>
        <dbReference type="Pfam" id="PF02771"/>
    </source>
</evidence>
<evidence type="ECO:0000259" key="5">
    <source>
        <dbReference type="Pfam" id="PF08028"/>
    </source>
</evidence>
<dbReference type="InterPro" id="IPR036250">
    <property type="entry name" value="AcylCo_DH-like_C"/>
</dbReference>
<dbReference type="SUPFAM" id="SSF47203">
    <property type="entry name" value="Acyl-CoA dehydrogenase C-terminal domain-like"/>
    <property type="match status" value="1"/>
</dbReference>
<comment type="similarity">
    <text evidence="2">Belongs to the HpaH/HsaA monooxygenase family.</text>
</comment>
<feature type="domain" description="Acyl-CoA dehydrogenase C-terminal" evidence="5">
    <location>
        <begin position="265"/>
        <end position="392"/>
    </location>
</feature>
<dbReference type="GO" id="GO:0050660">
    <property type="term" value="F:flavin adenine dinucleotide binding"/>
    <property type="evidence" value="ECO:0007669"/>
    <property type="project" value="InterPro"/>
</dbReference>
<dbReference type="PANTHER" id="PTHR48083:SF5">
    <property type="entry name" value="NRGC PROTEIN"/>
    <property type="match status" value="1"/>
</dbReference>
<feature type="domain" description="Acyl-CoA dehydrogenase/oxidase N-terminal" evidence="4">
    <location>
        <begin position="49"/>
        <end position="125"/>
    </location>
</feature>
<dbReference type="PIRSF" id="PIRSF016578">
    <property type="entry name" value="HsaA"/>
    <property type="match status" value="1"/>
</dbReference>
<feature type="region of interest" description="Disordered" evidence="3">
    <location>
        <begin position="1"/>
        <end position="29"/>
    </location>
</feature>
<proteinExistence type="inferred from homology"/>
<dbReference type="InterPro" id="IPR009100">
    <property type="entry name" value="AcylCoA_DH/oxidase_NM_dom_sf"/>
</dbReference>
<sequence>MSGLNGGVGAARTDSGGARGDERQAVPADAVPNTAAGILKAAEQLVPVLRERADEIEQARTLPAEVVELLRGTGVFRMGWAREWGGPELTSMEQTHVVETLARGDASAAWAAVIGANTGLIANFLDQGVVKEVYPRLDMVTAGVLAPAGHAERVPGGYRLTGRWSFGSGIAHSDWVTSGAFVFQDGEPYASPDGSNPHESRQFIVPCVNVEVVGNWDTTGLRGTGSSDYTMTDVFVPESHTFTFWEARGRRSPLAQPESYMRPLCGVPLGTARAALDHAREVALSRVDRMTGTAWKDSRRVQVALAECEADLNASRAGVYGAMSRQWEVLAAGGTLDDLTVEERAASPLAWRHAFRTARSVVERLYDLLQTWSIGHGSVLDRALRDTATMCQNLTAQEAVLESVGAYLLGGTPRFRISLGLDV</sequence>
<dbReference type="InterPro" id="IPR046373">
    <property type="entry name" value="Acyl-CoA_Oxase/DH_mid-dom_sf"/>
</dbReference>
<protein>
    <submittedName>
        <fullName evidence="6">Acyl-CoA dehydrogenase</fullName>
    </submittedName>
</protein>
<dbReference type="Pfam" id="PF02771">
    <property type="entry name" value="Acyl-CoA_dh_N"/>
    <property type="match status" value="1"/>
</dbReference>
<gene>
    <name evidence="6" type="ORF">SAMN05216259_106395</name>
</gene>